<dbReference type="AlphaFoldDB" id="A0A9P5CBB6"/>
<keyword evidence="2" id="KW-1185">Reference proteome</keyword>
<dbReference type="EMBL" id="QLNT01000011">
    <property type="protein sequence ID" value="KAF3070294.1"/>
    <property type="molecule type" value="Genomic_DNA"/>
</dbReference>
<protein>
    <submittedName>
        <fullName evidence="1">Uncharacterized protein</fullName>
    </submittedName>
</protein>
<accession>A0A9P5CBB6</accession>
<reference evidence="1 2" key="1">
    <citation type="submission" date="2018-06" db="EMBL/GenBank/DDBJ databases">
        <title>Genome analysis of cellulolytic fungus Trichoderma lentiforme CFAM-422.</title>
        <authorList>
            <person name="Steindorff A.S."/>
            <person name="Formighieri E.F."/>
            <person name="Midorikawa G.E.O."/>
            <person name="Tamietti M.S."/>
            <person name="Ramos E.Z."/>
            <person name="Silva A.S."/>
            <person name="Bon E.P.S."/>
            <person name="Mendes T.D."/>
            <person name="Damaso M.C.T."/>
            <person name="Favaro L.C.L."/>
        </authorList>
    </citation>
    <scope>NUCLEOTIDE SEQUENCE [LARGE SCALE GENOMIC DNA]</scope>
    <source>
        <strain evidence="1 2">CFAM-422</strain>
    </source>
</reference>
<name>A0A9P5CBB6_9HYPO</name>
<evidence type="ECO:0000313" key="1">
    <source>
        <dbReference type="EMBL" id="KAF3070294.1"/>
    </source>
</evidence>
<sequence>MATKWLLGLGQSAQSISYNLILISQLSTTSQPQQIHGAFIAIFTPFNTPLGKDRLPVMSRFTYSEQYW</sequence>
<proteinExistence type="predicted"/>
<organism evidence="1 2">
    <name type="scientific">Trichoderma lentiforme</name>
    <dbReference type="NCBI Taxonomy" id="1567552"/>
    <lineage>
        <taxon>Eukaryota</taxon>
        <taxon>Fungi</taxon>
        <taxon>Dikarya</taxon>
        <taxon>Ascomycota</taxon>
        <taxon>Pezizomycotina</taxon>
        <taxon>Sordariomycetes</taxon>
        <taxon>Hypocreomycetidae</taxon>
        <taxon>Hypocreales</taxon>
        <taxon>Hypocreaceae</taxon>
        <taxon>Trichoderma</taxon>
    </lineage>
</organism>
<dbReference type="Proteomes" id="UP000801864">
    <property type="component" value="Unassembled WGS sequence"/>
</dbReference>
<gene>
    <name evidence="1" type="ORF">CFAM422_006733</name>
</gene>
<comment type="caution">
    <text evidence="1">The sequence shown here is derived from an EMBL/GenBank/DDBJ whole genome shotgun (WGS) entry which is preliminary data.</text>
</comment>
<evidence type="ECO:0000313" key="2">
    <source>
        <dbReference type="Proteomes" id="UP000801864"/>
    </source>
</evidence>